<dbReference type="Gene3D" id="3.20.20.140">
    <property type="entry name" value="Metal-dependent hydrolases"/>
    <property type="match status" value="1"/>
</dbReference>
<dbReference type="CDD" id="cd01310">
    <property type="entry name" value="TatD_DNAse"/>
    <property type="match status" value="1"/>
</dbReference>
<dbReference type="GO" id="GO:0005829">
    <property type="term" value="C:cytosol"/>
    <property type="evidence" value="ECO:0007669"/>
    <property type="project" value="TreeGrafter"/>
</dbReference>
<dbReference type="Proteomes" id="UP000288361">
    <property type="component" value="Unassembled WGS sequence"/>
</dbReference>
<evidence type="ECO:0000256" key="4">
    <source>
        <dbReference type="PIRSR" id="PIRSR005902-1"/>
    </source>
</evidence>
<dbReference type="AlphaFoldDB" id="A0A432YP27"/>
<dbReference type="InterPro" id="IPR001130">
    <property type="entry name" value="TatD-like"/>
</dbReference>
<dbReference type="PANTHER" id="PTHR46124">
    <property type="entry name" value="D-AMINOACYL-TRNA DEACYLASE"/>
    <property type="match status" value="1"/>
</dbReference>
<feature type="binding site" evidence="4">
    <location>
        <position position="129"/>
    </location>
    <ligand>
        <name>a divalent metal cation</name>
        <dbReference type="ChEBI" id="CHEBI:60240"/>
        <label>2</label>
    </ligand>
</feature>
<name>A0A432YP27_9GAMM</name>
<evidence type="ECO:0000313" key="6">
    <source>
        <dbReference type="Proteomes" id="UP000288361"/>
    </source>
</evidence>
<dbReference type="PROSITE" id="PS01090">
    <property type="entry name" value="TATD_2"/>
    <property type="match status" value="1"/>
</dbReference>
<dbReference type="PIRSF" id="PIRSF005902">
    <property type="entry name" value="DNase_TatD"/>
    <property type="match status" value="1"/>
</dbReference>
<reference evidence="5 6" key="1">
    <citation type="journal article" date="2011" name="Front. Microbiol.">
        <title>Genomic signatures of strain selection and enhancement in Bacillus atrophaeus var. globigii, a historical biowarfare simulant.</title>
        <authorList>
            <person name="Gibbons H.S."/>
            <person name="Broomall S.M."/>
            <person name="McNew L.A."/>
            <person name="Daligault H."/>
            <person name="Chapman C."/>
            <person name="Bruce D."/>
            <person name="Karavis M."/>
            <person name="Krepps M."/>
            <person name="McGregor P.A."/>
            <person name="Hong C."/>
            <person name="Park K.H."/>
            <person name="Akmal A."/>
            <person name="Feldman A."/>
            <person name="Lin J.S."/>
            <person name="Chang W.E."/>
            <person name="Higgs B.W."/>
            <person name="Demirev P."/>
            <person name="Lindquist J."/>
            <person name="Liem A."/>
            <person name="Fochler E."/>
            <person name="Read T.D."/>
            <person name="Tapia R."/>
            <person name="Johnson S."/>
            <person name="Bishop-Lilly K.A."/>
            <person name="Detter C."/>
            <person name="Han C."/>
            <person name="Sozhamannan S."/>
            <person name="Rosenzweig C.N."/>
            <person name="Skowronski E.W."/>
        </authorList>
    </citation>
    <scope>NUCLEOTIDE SEQUENCE [LARGE SCALE GENOMIC DNA]</scope>
    <source>
        <strain evidence="5 6">TPS4-2</strain>
    </source>
</reference>
<dbReference type="PROSITE" id="PS01091">
    <property type="entry name" value="TATD_3"/>
    <property type="match status" value="1"/>
</dbReference>
<evidence type="ECO:0000313" key="5">
    <source>
        <dbReference type="EMBL" id="RUO62749.1"/>
    </source>
</evidence>
<feature type="binding site" evidence="4">
    <location>
        <position position="205"/>
    </location>
    <ligand>
        <name>a divalent metal cation</name>
        <dbReference type="ChEBI" id="CHEBI:60240"/>
        <label>1</label>
    </ligand>
</feature>
<dbReference type="FunFam" id="3.20.20.140:FF:000005">
    <property type="entry name" value="TatD family hydrolase"/>
    <property type="match status" value="1"/>
</dbReference>
<keyword evidence="2 4" id="KW-0479">Metal-binding</keyword>
<dbReference type="InterPro" id="IPR018228">
    <property type="entry name" value="DNase_TatD-rel_CS"/>
</dbReference>
<evidence type="ECO:0000256" key="3">
    <source>
        <dbReference type="ARBA" id="ARBA00022801"/>
    </source>
</evidence>
<evidence type="ECO:0000256" key="2">
    <source>
        <dbReference type="ARBA" id="ARBA00022723"/>
    </source>
</evidence>
<sequence>MWFDAGVNLTNKRLLKVLPEVMEAAEKAGVTRQLIIATSLEETREAIKLCEQYPQQLVMTAGIHPHDAGEAPENFTDELRALAEHKAVVAIGECGLDFNRNYSPQDTQEQVFVAQIKLANELNLPLYLHERDAIDKQIELLNRYCDDGTTCLTHCFTGGPAELERYMARGHWFGVTGWVCDERRNSELMAALPSMPLDRLVLETDAPFLLPRGIKPRPKMNEPKYVPVIGAAVAEALGMSAETLASQTTNNAERLFNLG</sequence>
<comment type="caution">
    <text evidence="5">The sequence shown here is derived from an EMBL/GenBank/DDBJ whole genome shotgun (WGS) entry which is preliminary data.</text>
</comment>
<dbReference type="EMBL" id="PIQA01000011">
    <property type="protein sequence ID" value="RUO62749.1"/>
    <property type="molecule type" value="Genomic_DNA"/>
</dbReference>
<feature type="binding site" evidence="4">
    <location>
        <position position="93"/>
    </location>
    <ligand>
        <name>a divalent metal cation</name>
        <dbReference type="ChEBI" id="CHEBI:60240"/>
        <label>1</label>
    </ligand>
</feature>
<dbReference type="InterPro" id="IPR032466">
    <property type="entry name" value="Metal_Hydrolase"/>
</dbReference>
<gene>
    <name evidence="5" type="ORF">CWI73_09785</name>
</gene>
<accession>A0A432YP27</accession>
<organism evidence="5 6">
    <name type="scientific">Idiomarina piscisalsi</name>
    <dbReference type="NCBI Taxonomy" id="1096243"/>
    <lineage>
        <taxon>Bacteria</taxon>
        <taxon>Pseudomonadati</taxon>
        <taxon>Pseudomonadota</taxon>
        <taxon>Gammaproteobacteria</taxon>
        <taxon>Alteromonadales</taxon>
        <taxon>Idiomarinaceae</taxon>
        <taxon>Idiomarina</taxon>
    </lineage>
</organism>
<dbReference type="RefSeq" id="WP_126752615.1">
    <property type="nucleotide sequence ID" value="NZ_JBHUMT010000004.1"/>
</dbReference>
<dbReference type="PANTHER" id="PTHR46124:SF2">
    <property type="entry name" value="D-AMINOACYL-TRNA DEACYLASE"/>
    <property type="match status" value="1"/>
</dbReference>
<dbReference type="Pfam" id="PF01026">
    <property type="entry name" value="TatD_DNase"/>
    <property type="match status" value="1"/>
</dbReference>
<dbReference type="GO" id="GO:0046872">
    <property type="term" value="F:metal ion binding"/>
    <property type="evidence" value="ECO:0007669"/>
    <property type="project" value="UniProtKB-KW"/>
</dbReference>
<keyword evidence="3 5" id="KW-0378">Hydrolase</keyword>
<dbReference type="GO" id="GO:0016788">
    <property type="term" value="F:hydrolase activity, acting on ester bonds"/>
    <property type="evidence" value="ECO:0007669"/>
    <property type="project" value="InterPro"/>
</dbReference>
<comment type="similarity">
    <text evidence="1">Belongs to the metallo-dependent hydrolases superfamily. TatD-type hydrolase family.</text>
</comment>
<proteinExistence type="inferred from homology"/>
<evidence type="ECO:0000256" key="1">
    <source>
        <dbReference type="ARBA" id="ARBA00009275"/>
    </source>
</evidence>
<protein>
    <submittedName>
        <fullName evidence="5">Hydrolase TatD</fullName>
    </submittedName>
</protein>
<feature type="binding site" evidence="4">
    <location>
        <position position="154"/>
    </location>
    <ligand>
        <name>a divalent metal cation</name>
        <dbReference type="ChEBI" id="CHEBI:60240"/>
        <label>2</label>
    </ligand>
</feature>
<dbReference type="SUPFAM" id="SSF51556">
    <property type="entry name" value="Metallo-dependent hydrolases"/>
    <property type="match status" value="1"/>
</dbReference>